<sequence length="98" mass="10770">MLPSSRGDLLRKITGTPTSQSALRDNVCNGYQDYNFLSTGRMSQVTVYLSRDGLRLNAAVVQWNHACFWVRGVSKRTSLNPVHGPSVGWASSLRATVS</sequence>
<evidence type="ECO:0000313" key="1">
    <source>
        <dbReference type="EMBL" id="MPC27936.1"/>
    </source>
</evidence>
<keyword evidence="2" id="KW-1185">Reference proteome</keyword>
<protein>
    <submittedName>
        <fullName evidence="1">Uncharacterized protein</fullName>
    </submittedName>
</protein>
<name>A0A5B7E454_PORTR</name>
<proteinExistence type="predicted"/>
<accession>A0A5B7E454</accession>
<comment type="caution">
    <text evidence="1">The sequence shown here is derived from an EMBL/GenBank/DDBJ whole genome shotgun (WGS) entry which is preliminary data.</text>
</comment>
<evidence type="ECO:0000313" key="2">
    <source>
        <dbReference type="Proteomes" id="UP000324222"/>
    </source>
</evidence>
<dbReference type="AlphaFoldDB" id="A0A5B7E454"/>
<gene>
    <name evidence="1" type="ORF">E2C01_021126</name>
</gene>
<dbReference type="EMBL" id="VSRR010001829">
    <property type="protein sequence ID" value="MPC27936.1"/>
    <property type="molecule type" value="Genomic_DNA"/>
</dbReference>
<organism evidence="1 2">
    <name type="scientific">Portunus trituberculatus</name>
    <name type="common">Swimming crab</name>
    <name type="synonym">Neptunus trituberculatus</name>
    <dbReference type="NCBI Taxonomy" id="210409"/>
    <lineage>
        <taxon>Eukaryota</taxon>
        <taxon>Metazoa</taxon>
        <taxon>Ecdysozoa</taxon>
        <taxon>Arthropoda</taxon>
        <taxon>Crustacea</taxon>
        <taxon>Multicrustacea</taxon>
        <taxon>Malacostraca</taxon>
        <taxon>Eumalacostraca</taxon>
        <taxon>Eucarida</taxon>
        <taxon>Decapoda</taxon>
        <taxon>Pleocyemata</taxon>
        <taxon>Brachyura</taxon>
        <taxon>Eubrachyura</taxon>
        <taxon>Portunoidea</taxon>
        <taxon>Portunidae</taxon>
        <taxon>Portuninae</taxon>
        <taxon>Portunus</taxon>
    </lineage>
</organism>
<reference evidence="1 2" key="1">
    <citation type="submission" date="2019-05" db="EMBL/GenBank/DDBJ databases">
        <title>Another draft genome of Portunus trituberculatus and its Hox gene families provides insights of decapod evolution.</title>
        <authorList>
            <person name="Jeong J.-H."/>
            <person name="Song I."/>
            <person name="Kim S."/>
            <person name="Choi T."/>
            <person name="Kim D."/>
            <person name="Ryu S."/>
            <person name="Kim W."/>
        </authorList>
    </citation>
    <scope>NUCLEOTIDE SEQUENCE [LARGE SCALE GENOMIC DNA]</scope>
    <source>
        <tissue evidence="1">Muscle</tissue>
    </source>
</reference>
<dbReference type="Proteomes" id="UP000324222">
    <property type="component" value="Unassembled WGS sequence"/>
</dbReference>